<evidence type="ECO:0000313" key="3">
    <source>
        <dbReference type="Proteomes" id="UP000009080"/>
    </source>
</evidence>
<accession>C5BI64</accession>
<dbReference type="eggNOG" id="ENOG5030SXY">
    <property type="taxonomic scope" value="Bacteria"/>
</dbReference>
<name>C5BI64_TERTT</name>
<feature type="chain" id="PRO_5002948832" evidence="1">
    <location>
        <begin position="30"/>
        <end position="550"/>
    </location>
</feature>
<evidence type="ECO:0000256" key="1">
    <source>
        <dbReference type="SAM" id="SignalP"/>
    </source>
</evidence>
<protein>
    <submittedName>
        <fullName evidence="2">Uncharacterized protein</fullName>
    </submittedName>
</protein>
<dbReference type="HOGENOM" id="CLU_500489_0_0_6"/>
<dbReference type="KEGG" id="ttu:TERTU_4239"/>
<evidence type="ECO:0000313" key="2">
    <source>
        <dbReference type="EMBL" id="ACR14219.1"/>
    </source>
</evidence>
<keyword evidence="3" id="KW-1185">Reference proteome</keyword>
<dbReference type="Proteomes" id="UP000009080">
    <property type="component" value="Chromosome"/>
</dbReference>
<keyword evidence="1" id="KW-0732">Signal</keyword>
<gene>
    <name evidence="2" type="ordered locus">TERTU_4239</name>
</gene>
<dbReference type="RefSeq" id="WP_015820335.1">
    <property type="nucleotide sequence ID" value="NC_012997.1"/>
</dbReference>
<proteinExistence type="predicted"/>
<reference evidence="2 3" key="1">
    <citation type="journal article" date="2009" name="PLoS ONE">
        <title>The complete genome of Teredinibacter turnerae T7901: an intracellular endosymbiont of marine wood-boring bivalves (shipworms).</title>
        <authorList>
            <person name="Yang J.C."/>
            <person name="Madupu R."/>
            <person name="Durkin A.S."/>
            <person name="Ekborg N.A."/>
            <person name="Pedamallu C.S."/>
            <person name="Hostetler J.B."/>
            <person name="Radune D."/>
            <person name="Toms B.S."/>
            <person name="Henrissat B."/>
            <person name="Coutinho P.M."/>
            <person name="Schwarz S."/>
            <person name="Field L."/>
            <person name="Trindade-Silva A.E."/>
            <person name="Soares C.A.G."/>
            <person name="Elshahawi S."/>
            <person name="Hanora A."/>
            <person name="Schmidt E.W."/>
            <person name="Haygood M.G."/>
            <person name="Posfai J."/>
            <person name="Benner J."/>
            <person name="Madinger C."/>
            <person name="Nove J."/>
            <person name="Anton B."/>
            <person name="Chaudhary K."/>
            <person name="Foster J."/>
            <person name="Holman A."/>
            <person name="Kumar S."/>
            <person name="Lessard P.A."/>
            <person name="Luyten Y.A."/>
            <person name="Slatko B."/>
            <person name="Wood N."/>
            <person name="Wu B."/>
            <person name="Teplitski M."/>
            <person name="Mougous J.D."/>
            <person name="Ward N."/>
            <person name="Eisen J.A."/>
            <person name="Badger J.H."/>
            <person name="Distel D.L."/>
        </authorList>
    </citation>
    <scope>NUCLEOTIDE SEQUENCE [LARGE SCALE GENOMIC DNA]</scope>
    <source>
        <strain evidence="3">ATCC 39867 / T7901</strain>
    </source>
</reference>
<dbReference type="EMBL" id="CP001614">
    <property type="protein sequence ID" value="ACR14219.1"/>
    <property type="molecule type" value="Genomic_DNA"/>
</dbReference>
<sequence>MKNKYLRQLLGRGAGIASALLAISTYTYAQAGGEADIQFTFDTPDSIESWELVYASETAAGADKVFDNGSLSFIPDWQQAFEYMGYATDLGGTYDFSTALITADVKYSDVYYAENEEGFTEFLAGGTVIMLDDNGRMAMGQFWGAWGGEPNTFTTHTYLDGASTTTYVQEGFDLTHVAKLGFNLLSEGELPEVPGAITYDNIRVRLAGSPPPQPAPPLVDFRLNQSNWIENIGGATSTYWDESTGLAYRNIYYDDTDSWSTDESIKHDFIWHPDLIGGRMTFGLTLPVEFADYAEGLRVELLDAAGRVAVLTELDAAGITFGSRMDFDYPKFNRSAFLRTDENFNLANVQGFLITIGLPAEPLLLNGTLELADVNVQVDARKPRNLENPRTVGKLSPKDLQLSLYFSEWFDGYEWIFHREMSKRALLITQEWQAAEERLSVGFFWHYATRNIKNTVLTQRVYLPAEAINSGVTLSFEFSDATNWQSFSVPAGNITPSSEPGWQDIEFDTAELEGLVDLTIIDSFALNIYRGDAIGNVGTFRIEPPLFTQK</sequence>
<organism evidence="2 3">
    <name type="scientific">Teredinibacter turnerae (strain ATCC 39867 / T7901)</name>
    <dbReference type="NCBI Taxonomy" id="377629"/>
    <lineage>
        <taxon>Bacteria</taxon>
        <taxon>Pseudomonadati</taxon>
        <taxon>Pseudomonadota</taxon>
        <taxon>Gammaproteobacteria</taxon>
        <taxon>Cellvibrionales</taxon>
        <taxon>Cellvibrionaceae</taxon>
        <taxon>Teredinibacter</taxon>
    </lineage>
</organism>
<feature type="signal peptide" evidence="1">
    <location>
        <begin position="1"/>
        <end position="29"/>
    </location>
</feature>
<dbReference type="AlphaFoldDB" id="C5BI64"/>
<dbReference type="OrthoDB" id="9863781at2"/>